<dbReference type="InterPro" id="IPR018120">
    <property type="entry name" value="Glyco_hydro_1_AS"/>
</dbReference>
<dbReference type="GO" id="GO:0005829">
    <property type="term" value="C:cytosol"/>
    <property type="evidence" value="ECO:0007669"/>
    <property type="project" value="TreeGrafter"/>
</dbReference>
<dbReference type="PANTHER" id="PTHR10353">
    <property type="entry name" value="GLYCOSYL HYDROLASE"/>
    <property type="match status" value="1"/>
</dbReference>
<dbReference type="GO" id="GO:0016052">
    <property type="term" value="P:carbohydrate catabolic process"/>
    <property type="evidence" value="ECO:0007669"/>
    <property type="project" value="TreeGrafter"/>
</dbReference>
<evidence type="ECO:0000256" key="6">
    <source>
        <dbReference type="RuleBase" id="RU004468"/>
    </source>
</evidence>
<dbReference type="EMBL" id="AP024085">
    <property type="protein sequence ID" value="BCL59044.1"/>
    <property type="molecule type" value="Genomic_DNA"/>
</dbReference>
<dbReference type="NCBIfam" id="NF007158">
    <property type="entry name" value="PRK09593.1"/>
    <property type="match status" value="1"/>
</dbReference>
<dbReference type="PROSITE" id="PS00572">
    <property type="entry name" value="GLYCOSYL_HYDROL_F1_1"/>
    <property type="match status" value="1"/>
</dbReference>
<dbReference type="FunFam" id="3.20.20.80:FF:000004">
    <property type="entry name" value="Beta-glucosidase 6-phospho-beta-glucosidase"/>
    <property type="match status" value="1"/>
</dbReference>
<feature type="active site" description="Nucleophile" evidence="4">
    <location>
        <position position="372"/>
    </location>
</feature>
<dbReference type="KEGG" id="fit:Fi14EGH31_27560"/>
<dbReference type="InterPro" id="IPR033132">
    <property type="entry name" value="GH_1_N_CS"/>
</dbReference>
<accession>A0A7I8E5W3</accession>
<evidence type="ECO:0000256" key="5">
    <source>
        <dbReference type="RuleBase" id="RU003690"/>
    </source>
</evidence>
<dbReference type="InterPro" id="IPR017853">
    <property type="entry name" value="GH"/>
</dbReference>
<sequence>MGFRKDFLWGGATAANQCEGGANEGNRGVANVDLMPLGEDRYLVGTGKMKMYDFDDQHFYPALTAVDFYHHYKEDIALFGEMGFKTFRLSIAWTRIFPNGNEEKPNEVGLKYYEDIFKECHKYGIEPLVTINHFDCPIYLIKKIGGWRSREMIDYFYKLCKTLFIRYKGLVKYWLTFNEINMILHFPFVAAGLCFEEDENETQAMITAVHHQLLASAMATKLAHEIDSNNQIGCMLAAGSYYPETCKPEDYWKAICDNREVYMFADVQARGYYHNYALKWLEERNASIPFVKGDKELLKENTVDFVSFSYYSSRVSSSDLSKGKQSESNIFSSAKNPYLKESDWGWAIDPLGFRSTLNELYDRYQKPLFVVENGLGAKDIIEQDGSIHDDYRIDYLRQHIQAMKDAVEKDGVNLLGYTTWGCIDLVSNGTGEVKKRYGFIYVDRDNLGNGTYQRIKKDSFYWYKKVIETNGEDLY</sequence>
<dbReference type="NCBIfam" id="NF007356">
    <property type="entry name" value="PRK09852.1"/>
    <property type="match status" value="1"/>
</dbReference>
<dbReference type="PROSITE" id="PS00653">
    <property type="entry name" value="GLYCOSYL_HYDROL_F1_2"/>
    <property type="match status" value="1"/>
</dbReference>
<dbReference type="Proteomes" id="UP000593842">
    <property type="component" value="Chromosome"/>
</dbReference>
<reference evidence="8" key="1">
    <citation type="submission" date="2020-09" db="EMBL/GenBank/DDBJ databases">
        <title>Complete genome sequencing of Faecalibacillus intestinalis strain 14EGH31.</title>
        <authorList>
            <person name="Sakamoto M."/>
            <person name="Murakami T."/>
            <person name="Mori H."/>
        </authorList>
    </citation>
    <scope>NUCLEOTIDE SEQUENCE [LARGE SCALE GENOMIC DNA]</scope>
    <source>
        <strain evidence="8">14EGH31</strain>
    </source>
</reference>
<gene>
    <name evidence="7" type="primary">arb_2</name>
    <name evidence="7" type="ORF">Fi14EGH31_27560</name>
</gene>
<dbReference type="Pfam" id="PF00232">
    <property type="entry name" value="Glyco_hydro_1"/>
    <property type="match status" value="1"/>
</dbReference>
<organism evidence="7 8">
    <name type="scientific">Faecalibacillus intestinalis</name>
    <dbReference type="NCBI Taxonomy" id="1982626"/>
    <lineage>
        <taxon>Bacteria</taxon>
        <taxon>Bacillati</taxon>
        <taxon>Bacillota</taxon>
        <taxon>Erysipelotrichia</taxon>
        <taxon>Erysipelotrichales</taxon>
        <taxon>Coprobacillaceae</taxon>
        <taxon>Faecalibacillus</taxon>
    </lineage>
</organism>
<evidence type="ECO:0000256" key="2">
    <source>
        <dbReference type="ARBA" id="ARBA00022801"/>
    </source>
</evidence>
<proteinExistence type="inferred from homology"/>
<evidence type="ECO:0000313" key="8">
    <source>
        <dbReference type="Proteomes" id="UP000593842"/>
    </source>
</evidence>
<comment type="similarity">
    <text evidence="1 5">Belongs to the glycosyl hydrolase 1 family.</text>
</comment>
<dbReference type="SUPFAM" id="SSF51445">
    <property type="entry name" value="(Trans)glycosidases"/>
    <property type="match status" value="1"/>
</dbReference>
<keyword evidence="3 6" id="KW-0326">Glycosidase</keyword>
<keyword evidence="2 6" id="KW-0378">Hydrolase</keyword>
<dbReference type="RefSeq" id="WP_117575450.1">
    <property type="nucleotide sequence ID" value="NZ_AP024085.1"/>
</dbReference>
<dbReference type="AlphaFoldDB" id="A0A7I8E5W3"/>
<protein>
    <submittedName>
        <fullName evidence="7">6-phospho-beta-glucosidase</fullName>
    </submittedName>
</protein>
<evidence type="ECO:0000256" key="4">
    <source>
        <dbReference type="PROSITE-ProRule" id="PRU10055"/>
    </source>
</evidence>
<evidence type="ECO:0000313" key="7">
    <source>
        <dbReference type="EMBL" id="BCL59044.1"/>
    </source>
</evidence>
<evidence type="ECO:0000256" key="3">
    <source>
        <dbReference type="ARBA" id="ARBA00023295"/>
    </source>
</evidence>
<evidence type="ECO:0000256" key="1">
    <source>
        <dbReference type="ARBA" id="ARBA00010838"/>
    </source>
</evidence>
<dbReference type="GO" id="GO:0008422">
    <property type="term" value="F:beta-glucosidase activity"/>
    <property type="evidence" value="ECO:0007669"/>
    <property type="project" value="TreeGrafter"/>
</dbReference>
<dbReference type="GeneID" id="70581194"/>
<name>A0A7I8E5W3_9FIRM</name>
<dbReference type="Gene3D" id="3.20.20.80">
    <property type="entry name" value="Glycosidases"/>
    <property type="match status" value="1"/>
</dbReference>
<dbReference type="PRINTS" id="PR00131">
    <property type="entry name" value="GLHYDRLASE1"/>
</dbReference>
<dbReference type="InterPro" id="IPR001360">
    <property type="entry name" value="Glyco_hydro_1"/>
</dbReference>
<dbReference type="PANTHER" id="PTHR10353:SF296">
    <property type="entry name" value="6-PHOSPHO-BETA-GLUCOSIDASE"/>
    <property type="match status" value="1"/>
</dbReference>